<evidence type="ECO:0000313" key="4">
    <source>
        <dbReference type="Proteomes" id="UP000011116"/>
    </source>
</evidence>
<reference evidence="3" key="2">
    <citation type="submission" date="2020-10" db="EMBL/GenBank/DDBJ databases">
        <authorList>
            <person name="Scholz U."/>
            <person name="Mascher M."/>
            <person name="Fiebig A."/>
        </authorList>
    </citation>
    <scope>NUCLEOTIDE SEQUENCE [LARGE SCALE GENOMIC DNA]</scope>
    <source>
        <strain evidence="3">cv. Morex</strain>
    </source>
</reference>
<dbReference type="AlphaFoldDB" id="A0A8I6YG57"/>
<accession>A0A8I6YG57</accession>
<dbReference type="PANTHER" id="PTHR33065">
    <property type="entry name" value="OS07G0486400 PROTEIN"/>
    <property type="match status" value="1"/>
</dbReference>
<name>A0A8I6YG57_HORVV</name>
<feature type="region of interest" description="Disordered" evidence="1">
    <location>
        <begin position="1"/>
        <end position="22"/>
    </location>
</feature>
<feature type="compositionally biased region" description="Polar residues" evidence="1">
    <location>
        <begin position="1"/>
        <end position="12"/>
    </location>
</feature>
<gene>
    <name evidence="3" type="primary">LOC123405798</name>
</gene>
<dbReference type="Proteomes" id="UP000011116">
    <property type="component" value="Chromosome 6H"/>
</dbReference>
<dbReference type="InterPro" id="IPR046533">
    <property type="entry name" value="DUF6598"/>
</dbReference>
<dbReference type="Pfam" id="PF20241">
    <property type="entry name" value="DUF6598"/>
    <property type="match status" value="1"/>
</dbReference>
<dbReference type="EnsemblPlants" id="HORVU.MOREX.r3.6HG0623760.1">
    <property type="protein sequence ID" value="HORVU.MOREX.r3.6HG0623760.1"/>
    <property type="gene ID" value="HORVU.MOREX.r3.6HG0623760"/>
</dbReference>
<dbReference type="Gramene" id="HORVU.MOREX.r2.6HG0517590.1">
    <property type="protein sequence ID" value="HORVU.MOREX.r2.6HG0517590.1"/>
    <property type="gene ID" value="HORVU.MOREX.r2.6HG0517590"/>
</dbReference>
<organism evidence="3 4">
    <name type="scientific">Hordeum vulgare subsp. vulgare</name>
    <name type="common">Domesticated barley</name>
    <dbReference type="NCBI Taxonomy" id="112509"/>
    <lineage>
        <taxon>Eukaryota</taxon>
        <taxon>Viridiplantae</taxon>
        <taxon>Streptophyta</taxon>
        <taxon>Embryophyta</taxon>
        <taxon>Tracheophyta</taxon>
        <taxon>Spermatophyta</taxon>
        <taxon>Magnoliopsida</taxon>
        <taxon>Liliopsida</taxon>
        <taxon>Poales</taxon>
        <taxon>Poaceae</taxon>
        <taxon>BOP clade</taxon>
        <taxon>Pooideae</taxon>
        <taxon>Triticodae</taxon>
        <taxon>Triticeae</taxon>
        <taxon>Hordeinae</taxon>
        <taxon>Hordeum</taxon>
    </lineage>
</organism>
<reference evidence="3" key="3">
    <citation type="submission" date="2022-01" db="UniProtKB">
        <authorList>
            <consortium name="EnsemblPlants"/>
        </authorList>
    </citation>
    <scope>IDENTIFICATION</scope>
    <source>
        <strain evidence="3">subsp. vulgare</strain>
    </source>
</reference>
<keyword evidence="4" id="KW-1185">Reference proteome</keyword>
<evidence type="ECO:0000256" key="1">
    <source>
        <dbReference type="SAM" id="MobiDB-lite"/>
    </source>
</evidence>
<evidence type="ECO:0000313" key="3">
    <source>
        <dbReference type="EnsemblPlants" id="HORVU.MOREX.r3.6HG0623760.1"/>
    </source>
</evidence>
<proteinExistence type="predicted"/>
<dbReference type="PANTHER" id="PTHR33065:SF118">
    <property type="entry name" value="DUF6598 DOMAIN-CONTAINING PROTEIN"/>
    <property type="match status" value="1"/>
</dbReference>
<feature type="domain" description="DUF6598" evidence="2">
    <location>
        <begin position="85"/>
        <end position="338"/>
    </location>
</feature>
<protein>
    <recommendedName>
        <fullName evidence="2">DUF6598 domain-containing protein</fullName>
    </recommendedName>
</protein>
<reference evidence="4" key="1">
    <citation type="journal article" date="2012" name="Nature">
        <title>A physical, genetic and functional sequence assembly of the barley genome.</title>
        <authorList>
            <consortium name="The International Barley Genome Sequencing Consortium"/>
            <person name="Mayer K.F."/>
            <person name="Waugh R."/>
            <person name="Brown J.W."/>
            <person name="Schulman A."/>
            <person name="Langridge P."/>
            <person name="Platzer M."/>
            <person name="Fincher G.B."/>
            <person name="Muehlbauer G.J."/>
            <person name="Sato K."/>
            <person name="Close T.J."/>
            <person name="Wise R.P."/>
            <person name="Stein N."/>
        </authorList>
    </citation>
    <scope>NUCLEOTIDE SEQUENCE [LARGE SCALE GENOMIC DNA]</scope>
    <source>
        <strain evidence="4">cv. Morex</strain>
    </source>
</reference>
<dbReference type="Gramene" id="HORVU.MOREX.r3.6HG0623760.1">
    <property type="protein sequence ID" value="HORVU.MOREX.r3.6HG0623760.1"/>
    <property type="gene ID" value="HORVU.MOREX.r3.6HG0623760"/>
</dbReference>
<sequence length="358" mass="39124">MERSAGESTANTELKKTSALKSQEQIDEEMANEAEAFASHESIWESNWGETCGFFTDTTSLSSMQFTHCGPGRIIHRYAGSTPETLQVLSIKLIEIAGGLAWPLSVYGVIAVRDIADHNRNLLFSCTSREAQELKQEDSSLRLIGPPRAIVFTDIVNIEIQLKVKGPTKSQDKALISRACDYGGGSVGVSTIHIDNCLCKLELCLQRVHETVQATILSVQVVNSGSWPFEYGGRVICSSASRETVVIDSGVTRAINPSSSQMVLLESKDGAMLKGPDGHIYLPRQVVCVEIDGVLDIAIEAYSKSGDIGAQGRICFAPRFRNISQDKFTIADVEVMITIAWSLVPTSKREIVRHRGFV</sequence>
<evidence type="ECO:0000259" key="2">
    <source>
        <dbReference type="Pfam" id="PF20241"/>
    </source>
</evidence>